<evidence type="ECO:0000313" key="2">
    <source>
        <dbReference type="Proteomes" id="UP000824120"/>
    </source>
</evidence>
<dbReference type="AlphaFoldDB" id="A0A9J5YU68"/>
<name>A0A9J5YU68_SOLCO</name>
<evidence type="ECO:0000313" key="1">
    <source>
        <dbReference type="EMBL" id="KAG5602604.1"/>
    </source>
</evidence>
<gene>
    <name evidence="1" type="ORF">H5410_033974</name>
</gene>
<keyword evidence="2" id="KW-1185">Reference proteome</keyword>
<comment type="caution">
    <text evidence="1">The sequence shown here is derived from an EMBL/GenBank/DDBJ whole genome shotgun (WGS) entry which is preliminary data.</text>
</comment>
<organism evidence="1 2">
    <name type="scientific">Solanum commersonii</name>
    <name type="common">Commerson's wild potato</name>
    <name type="synonym">Commerson's nightshade</name>
    <dbReference type="NCBI Taxonomy" id="4109"/>
    <lineage>
        <taxon>Eukaryota</taxon>
        <taxon>Viridiplantae</taxon>
        <taxon>Streptophyta</taxon>
        <taxon>Embryophyta</taxon>
        <taxon>Tracheophyta</taxon>
        <taxon>Spermatophyta</taxon>
        <taxon>Magnoliopsida</taxon>
        <taxon>eudicotyledons</taxon>
        <taxon>Gunneridae</taxon>
        <taxon>Pentapetalae</taxon>
        <taxon>asterids</taxon>
        <taxon>lamiids</taxon>
        <taxon>Solanales</taxon>
        <taxon>Solanaceae</taxon>
        <taxon>Solanoideae</taxon>
        <taxon>Solaneae</taxon>
        <taxon>Solanum</taxon>
    </lineage>
</organism>
<dbReference type="EMBL" id="JACXVP010000006">
    <property type="protein sequence ID" value="KAG5602604.1"/>
    <property type="molecule type" value="Genomic_DNA"/>
</dbReference>
<reference evidence="1 2" key="1">
    <citation type="submission" date="2020-09" db="EMBL/GenBank/DDBJ databases">
        <title>De no assembly of potato wild relative species, Solanum commersonii.</title>
        <authorList>
            <person name="Cho K."/>
        </authorList>
    </citation>
    <scope>NUCLEOTIDE SEQUENCE [LARGE SCALE GENOMIC DNA]</scope>
    <source>
        <strain evidence="1">LZ3.2</strain>
        <tissue evidence="1">Leaf</tissue>
    </source>
</reference>
<sequence>MDVITSTRSNGCRKELDKGILCMPPSCEREINWLLKNLFMQYGSKNA</sequence>
<protein>
    <submittedName>
        <fullName evidence="1">Uncharacterized protein</fullName>
    </submittedName>
</protein>
<accession>A0A9J5YU68</accession>
<dbReference type="Proteomes" id="UP000824120">
    <property type="component" value="Chromosome 6"/>
</dbReference>
<proteinExistence type="predicted"/>